<reference evidence="1 2" key="1">
    <citation type="submission" date="2020-01" db="EMBL/GenBank/DDBJ databases">
        <title>Sphingomonas sp. strain CSW-10.</title>
        <authorList>
            <person name="Chen W.-M."/>
        </authorList>
    </citation>
    <scope>NUCLEOTIDE SEQUENCE [LARGE SCALE GENOMIC DNA]</scope>
    <source>
        <strain evidence="1 2">CSW-10</strain>
    </source>
</reference>
<name>A0A6M4AZ79_9SPHN</name>
<evidence type="ECO:0000313" key="1">
    <source>
        <dbReference type="EMBL" id="QJQ33680.1"/>
    </source>
</evidence>
<dbReference type="InterPro" id="IPR007715">
    <property type="entry name" value="Coq4"/>
</dbReference>
<keyword evidence="2" id="KW-1185">Reference proteome</keyword>
<evidence type="ECO:0000313" key="2">
    <source>
        <dbReference type="Proteomes" id="UP000503018"/>
    </source>
</evidence>
<dbReference type="AlphaFoldDB" id="A0A6M4AZ79"/>
<protein>
    <recommendedName>
        <fullName evidence="3">Ubiquinone biosynthesis protein</fullName>
    </recommendedName>
</protein>
<organism evidence="1 2">
    <name type="scientific">Sphingomonas lacunae</name>
    <dbReference type="NCBI Taxonomy" id="2698828"/>
    <lineage>
        <taxon>Bacteria</taxon>
        <taxon>Pseudomonadati</taxon>
        <taxon>Pseudomonadota</taxon>
        <taxon>Alphaproteobacteria</taxon>
        <taxon>Sphingomonadales</taxon>
        <taxon>Sphingomonadaceae</taxon>
        <taxon>Sphingomonas</taxon>
    </lineage>
</organism>
<gene>
    <name evidence="1" type="ORF">GV829_09270</name>
</gene>
<dbReference type="Pfam" id="PF05019">
    <property type="entry name" value="Coq4"/>
    <property type="match status" value="1"/>
</dbReference>
<proteinExistence type="predicted"/>
<dbReference type="Proteomes" id="UP000503018">
    <property type="component" value="Chromosome"/>
</dbReference>
<dbReference type="KEGG" id="slan:GV829_09270"/>
<dbReference type="EMBL" id="CP053015">
    <property type="protein sequence ID" value="QJQ33680.1"/>
    <property type="molecule type" value="Genomic_DNA"/>
</dbReference>
<accession>A0A6M4AZ79</accession>
<dbReference type="GO" id="GO:0006744">
    <property type="term" value="P:ubiquinone biosynthetic process"/>
    <property type="evidence" value="ECO:0007669"/>
    <property type="project" value="InterPro"/>
</dbReference>
<sequence>MDTSDTPYLARGVQLLGTDSSILVSSSKYLNEPRLRDWVAKIALKKNGADYPPAAEMYELIQILQDLRDFGRIEELFREERRVNPALDQWFNEWFCSDYTIDDLRDCAPGTVGGIYYQAATEGNYELQIVPNFQPQTQWQYYSLRAGQTHDYEHILTGGGFNYIGELLPYWFRLATIDQHIQNKELAGEMNVMGILGTTRYLLRTVLHYPETWGAALKCIEQGIAIGRNSEPFWMAKMEDYWHTPLDEARRKLGVHGALDLDTEAEGRIWGGLRA</sequence>
<evidence type="ECO:0008006" key="3">
    <source>
        <dbReference type="Google" id="ProtNLM"/>
    </source>
</evidence>